<keyword evidence="8" id="KW-0143">Chaperone</keyword>
<evidence type="ECO:0000313" key="11">
    <source>
        <dbReference type="Proteomes" id="UP001431693"/>
    </source>
</evidence>
<dbReference type="InterPro" id="IPR034505">
    <property type="entry name" value="Coproporphyrinogen-III_oxidase"/>
</dbReference>
<evidence type="ECO:0000256" key="4">
    <source>
        <dbReference type="ARBA" id="ARBA00022691"/>
    </source>
</evidence>
<protein>
    <recommendedName>
        <fullName evidence="2">Heme chaperone HemW</fullName>
    </recommendedName>
</protein>
<dbReference type="PANTHER" id="PTHR13932">
    <property type="entry name" value="COPROPORPHYRINIGEN III OXIDASE"/>
    <property type="match status" value="1"/>
</dbReference>
<evidence type="ECO:0000256" key="7">
    <source>
        <dbReference type="ARBA" id="ARBA00023014"/>
    </source>
</evidence>
<dbReference type="PANTHER" id="PTHR13932:SF5">
    <property type="entry name" value="RADICAL S-ADENOSYL METHIONINE DOMAIN-CONTAINING PROTEIN 1, MITOCHONDRIAL"/>
    <property type="match status" value="1"/>
</dbReference>
<organism evidence="10 11">
    <name type="scientific">Kribbibacterium absianum</name>
    <dbReference type="NCBI Taxonomy" id="3044210"/>
    <lineage>
        <taxon>Bacteria</taxon>
        <taxon>Bacillati</taxon>
        <taxon>Actinomycetota</taxon>
        <taxon>Coriobacteriia</taxon>
        <taxon>Coriobacteriales</taxon>
        <taxon>Kribbibacteriaceae</taxon>
        <taxon>Kribbibacterium</taxon>
    </lineage>
</organism>
<keyword evidence="3" id="KW-0349">Heme</keyword>
<dbReference type="CDD" id="cd01335">
    <property type="entry name" value="Radical_SAM"/>
    <property type="match status" value="1"/>
</dbReference>
<dbReference type="InterPro" id="IPR058240">
    <property type="entry name" value="rSAM_sf"/>
</dbReference>
<comment type="similarity">
    <text evidence="1">Belongs to the anaerobic coproporphyrinogen-III oxidase family. HemW subfamily.</text>
</comment>
<comment type="caution">
    <text evidence="10">The sequence shown here is derived from an EMBL/GenBank/DDBJ whole genome shotgun (WGS) entry which is preliminary data.</text>
</comment>
<dbReference type="SUPFAM" id="SSF102114">
    <property type="entry name" value="Radical SAM enzymes"/>
    <property type="match status" value="1"/>
</dbReference>
<dbReference type="SMART" id="SM00729">
    <property type="entry name" value="Elp3"/>
    <property type="match status" value="1"/>
</dbReference>
<dbReference type="PROSITE" id="PS51918">
    <property type="entry name" value="RADICAL_SAM"/>
    <property type="match status" value="1"/>
</dbReference>
<dbReference type="InterPro" id="IPR007197">
    <property type="entry name" value="rSAM"/>
</dbReference>
<dbReference type="InterPro" id="IPR006638">
    <property type="entry name" value="Elp3/MiaA/NifB-like_rSAM"/>
</dbReference>
<dbReference type="InterPro" id="IPR010723">
    <property type="entry name" value="HemN_C"/>
</dbReference>
<evidence type="ECO:0000256" key="3">
    <source>
        <dbReference type="ARBA" id="ARBA00022617"/>
    </source>
</evidence>
<dbReference type="Proteomes" id="UP001431693">
    <property type="component" value="Unassembled WGS sequence"/>
</dbReference>
<keyword evidence="4" id="KW-0949">S-adenosyl-L-methionine</keyword>
<evidence type="ECO:0000256" key="8">
    <source>
        <dbReference type="ARBA" id="ARBA00023186"/>
    </source>
</evidence>
<dbReference type="EMBL" id="JASJEX010000001">
    <property type="protein sequence ID" value="MDJ1128910.1"/>
    <property type="molecule type" value="Genomic_DNA"/>
</dbReference>
<keyword evidence="5" id="KW-0479">Metal-binding</keyword>
<dbReference type="Gene3D" id="3.20.20.70">
    <property type="entry name" value="Aldolase class I"/>
    <property type="match status" value="1"/>
</dbReference>
<dbReference type="Pfam" id="PF06969">
    <property type="entry name" value="HemN_C"/>
    <property type="match status" value="1"/>
</dbReference>
<sequence>MAEKDFRALYLHVPFCASKCAYCDFESAPCDRRDPLLSEYAVSVAGMVERVRSAGLLGALETAYIGGGTPTLLADGDLVRLVKISGPVGELSFEANPESLTAEKLVAAREAGATRVSIGVQSLNDRELRALGRVHTAETAIEALRLAAVSGLDVSCDLMGAIPLQTPESLRSSVRGVLGCGVGHVSVYPLQVEEGTPFGRAVDEGRMELPSTDREADAMEEAEALLRAAGFQRYEVASYALPGRDCRHNGHYWDGSAYLGLGTGAASMAHRALYERFRELAPGLPAMPDGNERARFSCTSTAPAVASAHGALEPLAWDVEFLTAGEAAAEDLMLAARTSKGIPGEQVARAGRLLGRERVLGALRGLERDGLLARVDDAWRPTERGWLLGNVVFGRLWSLASE</sequence>
<keyword evidence="7" id="KW-0411">Iron-sulfur</keyword>
<dbReference type="InterPro" id="IPR004559">
    <property type="entry name" value="HemW-like"/>
</dbReference>
<reference evidence="10" key="1">
    <citation type="submission" date="2023-05" db="EMBL/GenBank/DDBJ databases">
        <title>[olsenella] sp. nov., isolated from a pig farm feces dump.</title>
        <authorList>
            <person name="Chang Y.-H."/>
        </authorList>
    </citation>
    <scope>NUCLEOTIDE SEQUENCE</scope>
    <source>
        <strain evidence="10">YH-ols2217</strain>
    </source>
</reference>
<accession>A0ABT6ZIM9</accession>
<evidence type="ECO:0000256" key="5">
    <source>
        <dbReference type="ARBA" id="ARBA00022723"/>
    </source>
</evidence>
<dbReference type="SFLD" id="SFLDF00562">
    <property type="entry name" value="HemN-like__clustered_with_heat"/>
    <property type="match status" value="1"/>
</dbReference>
<name>A0ABT6ZIM9_9ACTN</name>
<feature type="domain" description="Radical SAM core" evidence="9">
    <location>
        <begin position="1"/>
        <end position="232"/>
    </location>
</feature>
<gene>
    <name evidence="10" type="ORF">QJ043_02280</name>
</gene>
<keyword evidence="11" id="KW-1185">Reference proteome</keyword>
<proteinExistence type="inferred from homology"/>
<dbReference type="RefSeq" id="WP_283712547.1">
    <property type="nucleotide sequence ID" value="NZ_JASJEW010000001.1"/>
</dbReference>
<evidence type="ECO:0000313" key="10">
    <source>
        <dbReference type="EMBL" id="MDJ1128910.1"/>
    </source>
</evidence>
<dbReference type="SFLD" id="SFLDS00029">
    <property type="entry name" value="Radical_SAM"/>
    <property type="match status" value="1"/>
</dbReference>
<dbReference type="Pfam" id="PF04055">
    <property type="entry name" value="Radical_SAM"/>
    <property type="match status" value="1"/>
</dbReference>
<evidence type="ECO:0000256" key="1">
    <source>
        <dbReference type="ARBA" id="ARBA00006100"/>
    </source>
</evidence>
<evidence type="ECO:0000256" key="6">
    <source>
        <dbReference type="ARBA" id="ARBA00023004"/>
    </source>
</evidence>
<dbReference type="SFLD" id="SFLDG01065">
    <property type="entry name" value="anaerobic_coproporphyrinogen-I"/>
    <property type="match status" value="1"/>
</dbReference>
<evidence type="ECO:0000256" key="2">
    <source>
        <dbReference type="ARBA" id="ARBA00017228"/>
    </source>
</evidence>
<dbReference type="InterPro" id="IPR013785">
    <property type="entry name" value="Aldolase_TIM"/>
</dbReference>
<keyword evidence="6" id="KW-0408">Iron</keyword>
<evidence type="ECO:0000259" key="9">
    <source>
        <dbReference type="PROSITE" id="PS51918"/>
    </source>
</evidence>